<dbReference type="EMBL" id="AZFC01000018">
    <property type="protein sequence ID" value="KRL48103.1"/>
    <property type="molecule type" value="Genomic_DNA"/>
</dbReference>
<dbReference type="AlphaFoldDB" id="A0A0R1QU76"/>
<dbReference type="RefSeq" id="WP_056964474.1">
    <property type="nucleotide sequence ID" value="NZ_AZFC01000018.1"/>
</dbReference>
<comment type="caution">
    <text evidence="2">The sequence shown here is derived from an EMBL/GenBank/DDBJ whole genome shotgun (WGS) entry which is preliminary data.</text>
</comment>
<reference evidence="2 3" key="1">
    <citation type="journal article" date="2015" name="Genome Announc.">
        <title>Expanding the biotechnology potential of lactobacilli through comparative genomics of 213 strains and associated genera.</title>
        <authorList>
            <person name="Sun Z."/>
            <person name="Harris H.M."/>
            <person name="McCann A."/>
            <person name="Guo C."/>
            <person name="Argimon S."/>
            <person name="Zhang W."/>
            <person name="Yang X."/>
            <person name="Jeffery I.B."/>
            <person name="Cooney J.C."/>
            <person name="Kagawa T.F."/>
            <person name="Liu W."/>
            <person name="Song Y."/>
            <person name="Salvetti E."/>
            <person name="Wrobel A."/>
            <person name="Rasinkangas P."/>
            <person name="Parkhill J."/>
            <person name="Rea M.C."/>
            <person name="O'Sullivan O."/>
            <person name="Ritari J."/>
            <person name="Douillard F.P."/>
            <person name="Paul Ross R."/>
            <person name="Yang R."/>
            <person name="Briner A.E."/>
            <person name="Felis G.E."/>
            <person name="de Vos W.M."/>
            <person name="Barrangou R."/>
            <person name="Klaenhammer T.R."/>
            <person name="Caufield P.W."/>
            <person name="Cui Y."/>
            <person name="Zhang H."/>
            <person name="O'Toole P.W."/>
        </authorList>
    </citation>
    <scope>NUCLEOTIDE SEQUENCE [LARGE SCALE GENOMIC DNA]</scope>
    <source>
        <strain evidence="2 3">DSM 15429</strain>
    </source>
</reference>
<evidence type="ECO:0000313" key="2">
    <source>
        <dbReference type="EMBL" id="KRL48103.1"/>
    </source>
</evidence>
<organism evidence="2 3">
    <name type="scientific">Levilactobacillus spicheri DSM 15429</name>
    <dbReference type="NCBI Taxonomy" id="1423805"/>
    <lineage>
        <taxon>Bacteria</taxon>
        <taxon>Bacillati</taxon>
        <taxon>Bacillota</taxon>
        <taxon>Bacilli</taxon>
        <taxon>Lactobacillales</taxon>
        <taxon>Lactobacillaceae</taxon>
        <taxon>Levilactobacillus</taxon>
    </lineage>
</organism>
<accession>A0A0R1QU76</accession>
<evidence type="ECO:0000256" key="1">
    <source>
        <dbReference type="SAM" id="MobiDB-lite"/>
    </source>
</evidence>
<name>A0A0R1QU76_9LACO</name>
<dbReference type="PATRIC" id="fig|1423805.4.peg.1706"/>
<protein>
    <submittedName>
        <fullName evidence="2">Uncharacterized protein</fullName>
    </submittedName>
</protein>
<dbReference type="Proteomes" id="UP000051835">
    <property type="component" value="Unassembled WGS sequence"/>
</dbReference>
<proteinExistence type="predicted"/>
<evidence type="ECO:0000313" key="3">
    <source>
        <dbReference type="Proteomes" id="UP000051835"/>
    </source>
</evidence>
<sequence>MAKKMVDEMWAGFRQSPADWTPVAWQDFGQWLRSTGQADMTESAVTLLTQLATMLIDERTPTRDKGEQLIRAIQDDPAPQTGNVLSFKEAQKRKRR</sequence>
<feature type="region of interest" description="Disordered" evidence="1">
    <location>
        <begin position="73"/>
        <end position="96"/>
    </location>
</feature>
<gene>
    <name evidence="2" type="ORF">FD37_GL001664</name>
</gene>